<feature type="domain" description="Fibronectin type-III" evidence="6">
    <location>
        <begin position="2139"/>
        <end position="2230"/>
    </location>
</feature>
<feature type="transmembrane region" description="Helical" evidence="5">
    <location>
        <begin position="7129"/>
        <end position="7149"/>
    </location>
</feature>
<feature type="domain" description="Fibronectin type-III" evidence="6">
    <location>
        <begin position="2045"/>
        <end position="2135"/>
    </location>
</feature>
<protein>
    <recommendedName>
        <fullName evidence="6">Fibronectin type-III domain-containing protein</fullName>
    </recommendedName>
</protein>
<feature type="domain" description="Fibronectin type-III" evidence="6">
    <location>
        <begin position="3788"/>
        <end position="3882"/>
    </location>
</feature>
<feature type="domain" description="Fibronectin type-III" evidence="6">
    <location>
        <begin position="2324"/>
        <end position="2418"/>
    </location>
</feature>
<dbReference type="Pfam" id="PF00041">
    <property type="entry name" value="fn3"/>
    <property type="match status" value="10"/>
</dbReference>
<evidence type="ECO:0000259" key="6">
    <source>
        <dbReference type="PROSITE" id="PS50853"/>
    </source>
</evidence>
<evidence type="ECO:0000313" key="7">
    <source>
        <dbReference type="EMBL" id="ETO66298.1"/>
    </source>
</evidence>
<name>A0A080ZI37_PHYNI</name>
<feature type="domain" description="Fibronectin type-III" evidence="6">
    <location>
        <begin position="3061"/>
        <end position="3148"/>
    </location>
</feature>
<organism evidence="7 8">
    <name type="scientific">Phytophthora nicotianae P1976</name>
    <dbReference type="NCBI Taxonomy" id="1317066"/>
    <lineage>
        <taxon>Eukaryota</taxon>
        <taxon>Sar</taxon>
        <taxon>Stramenopiles</taxon>
        <taxon>Oomycota</taxon>
        <taxon>Peronosporomycetes</taxon>
        <taxon>Peronosporales</taxon>
        <taxon>Peronosporaceae</taxon>
        <taxon>Phytophthora</taxon>
    </lineage>
</organism>
<feature type="domain" description="Fibronectin type-III" evidence="6">
    <location>
        <begin position="3886"/>
        <end position="3980"/>
    </location>
</feature>
<dbReference type="SMART" id="SM00710">
    <property type="entry name" value="PbH1"/>
    <property type="match status" value="22"/>
</dbReference>
<dbReference type="InterPro" id="IPR013783">
    <property type="entry name" value="Ig-like_fold"/>
</dbReference>
<keyword evidence="2" id="KW-0677">Repeat</keyword>
<evidence type="ECO:0000256" key="2">
    <source>
        <dbReference type="ARBA" id="ARBA00022737"/>
    </source>
</evidence>
<reference evidence="7 8" key="1">
    <citation type="submission" date="2013-11" db="EMBL/GenBank/DDBJ databases">
        <title>The Genome Sequence of Phytophthora parasitica P1976.</title>
        <authorList>
            <consortium name="The Broad Institute Genomics Platform"/>
            <person name="Russ C."/>
            <person name="Tyler B."/>
            <person name="Panabieres F."/>
            <person name="Shan W."/>
            <person name="Tripathy S."/>
            <person name="Grunwald N."/>
            <person name="Machado M."/>
            <person name="Johnson C.S."/>
            <person name="Walker B."/>
            <person name="Young S."/>
            <person name="Zeng Q."/>
            <person name="Gargeya S."/>
            <person name="Fitzgerald M."/>
            <person name="Haas B."/>
            <person name="Abouelleil A."/>
            <person name="Allen A.W."/>
            <person name="Alvarado L."/>
            <person name="Arachchi H.M."/>
            <person name="Berlin A.M."/>
            <person name="Chapman S.B."/>
            <person name="Gainer-Dewar J."/>
            <person name="Goldberg J."/>
            <person name="Griggs A."/>
            <person name="Gujja S."/>
            <person name="Hansen M."/>
            <person name="Howarth C."/>
            <person name="Imamovic A."/>
            <person name="Ireland A."/>
            <person name="Larimer J."/>
            <person name="McCowan C."/>
            <person name="Murphy C."/>
            <person name="Pearson M."/>
            <person name="Poon T.W."/>
            <person name="Priest M."/>
            <person name="Roberts A."/>
            <person name="Saif S."/>
            <person name="Shea T."/>
            <person name="Sisk P."/>
            <person name="Sykes S."/>
            <person name="Wortman J."/>
            <person name="Nusbaum C."/>
            <person name="Birren B."/>
        </authorList>
    </citation>
    <scope>NUCLEOTIDE SEQUENCE [LARGE SCALE GENOMIC DNA]</scope>
    <source>
        <strain evidence="7 8">P1976</strain>
    </source>
</reference>
<dbReference type="PROSITE" id="PS50853">
    <property type="entry name" value="FN3"/>
    <property type="match status" value="25"/>
</dbReference>
<dbReference type="InterPro" id="IPR003644">
    <property type="entry name" value="Calx_beta"/>
</dbReference>
<sequence>MYPCTDSSDRILFSSLSQCRTLCNSVETQLRFTSESIVRSAQMILFSTSEAFTIEFWVYVENLSSSSSGEQLLLLYGSQDGSLSISLNKYLLISRCQNQLRVPHGISLQAWTHLSVVFSGSTEVTVLLNGVEIATGRLSKENCNIPTYAYLQLGRDTMNIRPETSVLQGAMDEIRIWRTARESVDVYASYQKNVDHFDLLLVFHFNSAHKTNWYSSGAAGIANNVDFIVQNVRAINSRQIHNYGISGDGKCFYTLSEFTIDDDLDADICDKYCDDGSGRTCGSNATGDVSSAYGNGPIGVGGLSSLTDYEISVEFETDEGNGYEIAKTLIARTSNVTVPGKVEYVNVAELSDQQLEIYWSPVNDDGGSEILKYVVFLNGIHVANTTAGDTLSVALSIVKIPRSCNVTVQAANAQGVGPPSNSLTLVSVYSEPVPQVPQCISISSRSGGSVELVLDDTTRTAVEELSSVLVIEQRADSFTSFTTSFYRVNGSVATVYKLRHSTAYVLRLGIISKSGIKSGFSVPISARTGNRTNPSKTPLPMAAGTTGGAIKLELEEPLDTGGIPIAQYNVFILHDGSFEKLTSIMASRTSGNTTITLTRDRNENPLLPLTTYTFKVMALQTNMVCDTLTGEEWESDLVNVTTVDAAVPAPPSRPVLLLASMCTALVTVTLPADLGGANVTGITIGIYLSTGALHKSFSVTLSLGEITIRNLLAYTTYAVKAALNTTIGDSEFGEALTFTTKDPGPPGQLTVPEVTDIGSSSLVVRWKEPQDTGGGAISGYLLYQRAIVVTGTQELIFNGSTDNKTSYLVGRLLANTNYIFSVVPINQYGLAGMDDENVVYAATLNQELPFPPTDVNQSEVDAGYVDLSFTEPFYTGGFPIKSLRYTAHLQSFLSCFNGIGCSTCSHAVNSEGDIQALDPIADSCSISACSTSGSCCLESGAKCGIHILAEKACATSSGAGICRIEGLNFTTTYLVELATVNDKGNSAYSSGIMVTTSEARRPGIPQLELVSASGGLISLIWSLPEDTGGASIVRMSLGVDGDELFGTNSALTYTHCGGLQKSTDYMYSIEIENAAGLTNRATKSFMTTTATPPGPVKLSEPYVDVQSLTIPVTLPCDDGGISEALKLSYRIYEASDTAAATSGSASCCTIIVSGLSAATDYRVEVRAENSVLYGDWTALDFTTLNGIPSSPNISLLFATSTSLELALVPPTLTGGTPVSIEVDVTSAATDTVVFQDTLNCPLLEGKYKCPDTLTVSGLTAEQDNFTYIVAVRATGLHGSSSWKRQTYDADNGKTGTIGFLETLYRGTEGDSVEVKIARLYGTTTQDENHFLIAADEFAPTWTCTPTSSGATCLADPQGDNRGYVNFEIGEYLKTITIAFNDSQYEATAVSLNLTLTSSTSSSLSNTECEVQFDDNGDAGNLSFESSQMTVYEYMGSTGVVIVRNGGVSGQVSVTLISTISSSIRGNRLQKAVTFADGVDNATVLVNIRSSSAYGTRRFVLTLTNPTNGASVDSRNLTVTVLDQGNLSPPGRPLLAQVSSTGGCIGLELGLPTYLGGWYIGTSIMWHIRVGTGFSYTFEKSDYVVSSISRIDACGLDLNTSYTISAALRTDSGTSESRIIDGFTQALSTPTQVLELLASPVTSGYAQLSWKAPFDTGGMPITTYEITVLNRATNEQRIIQVPGSNLTVAISFLLASTGYMFTVQAVNEGGLVGPDTRTSVWTDSGSLPKQPPVPELISATGGALRVRVLAPVDCGGSFLMHYAVNVARHTGGILAYRQYELGTVQSPSYDSNVANISIYGLLSNSEYFITVSVENTQGWSWISEEKIYKTTGPTPVSGIPAPIVALEDPGELTLQWNSPLDSGGLGIVGYSIQSRHKYPNGSWSVPEIVYDVRTSLVRTALIMNIVANTEYVFSVSGYNFRTLCRPDENITPSDELHITTQSASVPSQPKNFRMVHVTGGSITLVWDPPRSSGGEALLWYLIKGGVKYSQLEAMANVSATMNSLTLYGFDASTFYEFAIAGENSRGCGLYSPSLYVSTGSVSAPGPPKSLHQIPVASGGIIRLAWEAPKDSGGVKIQQYNILRDDNVVSVVIAVNGTTTFQDQNNILANKDYNYSVFASNDVATSTNPATITAHSGVASVPGAPSATIEAGSGFIRLELIPSPDSGGIPFLLFDLTVMRGSVPVDSYNTTRSVFTVTGLYADVLYAVLIQTVNARGKSKTTTLTTSTTAATIPDKMSLPRLVNVTGGRLQFEVLPPPNFGGRGVVEYRFYVNETLNEAIRNSETAYDVVGLTALTFYAVAVSATNVVGEGEQSDSLIVTTDTVTAPGQVWSLKLISKTYEAIEVEWMMPYDTGGNVTAVQFDVEINSSTSDRNLVISTTNRVALSGLEPATLYTIQVRAFNLIGEGPWCTSISVTTDPVSPGVIDFEKDAVDVLEDAGSITLTLIRSMGGYMPATCTFTTVDGTAIAGDHYVQTSGQVNFSRGTNSQQITIPIIDNGMINDPDQYFSVSIEEYDNESGAIGEISWVNVTITDDGDAGVVAFEQALYTVSESVSTLTVTIVRSGKFSGSGTFAIKPVDADNGAIEGVDFKIPSELVILSDQETQSSFNITIINDSTYQERKLFRLKLDVVSGRVAIADPAAFLTIEILDDGDASPPGLPTSVQVIAVSGGMINLLWVAPEYLGAKNPGELSYSVRVVEVQSGSTWEQSIKALNLLIPQLKSRAAYGFSVAAKTAFFLGEYTSSVPTLMREPTPPSSPMGVRVLSQTGGMVTLSWSPPFDSGGVDITSYRVNISTSADNKTLGNYITVRNTISIGKLDPVTNYCATVESINSYQYVGEASTTVSFTTTSASMPGKPTSLVITKATGGALLVEMAPPLDTGGAPILYFTLFMTSAQYPTVFRQVYQGATSSFYATRLLYSTTYKFQYKVTTKVGMSELSDIFVAATKFLTLPDEAQNLAIVSRTGGSVTLSWTQPVDFGGTDITAYDVAFFLGYEVKSQFQQRISGVSVNATLVTAKVVGLQANSTYGFSVSGVNDVSVCEDPSAIRSRTILYSRTNPAVSLPDTPRGLSVVFVTSGTQTIQWIASEDAGGGSFVAYILYSDTDTVLYNGTSTTFTRGSLVKSTVYGYTVCAWNSAGSGVQSSRIFARTKTDIVAPSQPLNLAQTSHSGGSIGLTWQTPLDSGGDTISGYKLFRNGTWRADIVADSATMTYLDDQGLAALQYYVYTIRATNSIGLGAVSEVLIASTASATVPSAPTRLDVFAKGGNLSATWSPAANSGGMPLTFFRLVVKDDTGVVLDEVTATTQVSYITYGIRANTTYTVLLTSGNEIGESSATTQNIMNGAAVRPATPQVPEQHLEMTGLARWMIVLKLYFPIDNGGAPLKGLNLYQNGSRIRTVDATSQTEPGDTTIRFTLVEIGPLHAGFTYHFSTSALSSVETIGEGGRSDTVKIVMDPANLPSAPNNLRVVLRTAFSVFFEWDKSDDKGGDDVVYEIAFNNLNTSEPGQVETNTTAVEVSKLIPGNDYLFRVRARNSAGTSDWTSDLPAQTDVTQRGVITYKLASSTVFENVTSVTVQLLRVNGSSSTITCKYSNTSGTAIYGRDYSLPPDSEHSFTFVGELIEKSFDVQIINNDIYEPIPRTIGLTLTDTTPDRSDPFPPTPIIVIIVDDGDAGMISFVVTEVTVLENARIVSLPLQREYGKSTAVSVQILVYTGLTSTTQPDIGFRLPSTTVDFVDGQTSSSASIVIKDNDVYDFPYLCFYLTLEIAAGAARIGTNNVIKVVVQDDGDRSMPGAMKAPTLDKATGGMLRLKWEPPVNVGGQNVWITGYNVSIRTVKGTTWIITPTNATVIPFGGLNVLTEYNFSISAINSIGRGVDSSSVTFSTTKLTAPGPPEHIALLNRTGGLLTVAVAPPSDSGGASITGYVVHLAEQGSDFKMAYNGTGHLSSIIPVSVTKPNTAYIIRAQAINVVGVGEMSEPFSFESGPLSRPGPPRLPAIQSSRTGGAIKLDLLPPLDTGGHENISYMIYYRKQGLRERFRQAYYVANGLKITIFRLGADTTYDMVAVSHLEDSANVITWGRISVSDSRITLSDNVATEIVKSGYFDFGGYLFEVDTTQVQSNNTIAYSASLSTDFGAIAASSLQNGDEYDVFVRGPYSDVANYTTVAPTRPGMPPEPDLDYATGGALHIRISWPDDTGGIPITGYEFYINNKTVEGTLYHYISQGDFELKVTVEIGGLAPENNYSFYYIPLNDASACAGDDEDIPKQVIFSTDVASKPMPIQLIRSTGATGGGIHVEVKPPNDRGSDQNLTYQIYMSLSRSIPIWTRIYNDKDISYWQTKLQKVTEYLFMASCMNKVGYSSNSSIYPLRTTLISAPGPPGDLTLINATGGMIKFSWKSPDDDGGSPIAYYSIHAQDTSGNPELALESLLPEISFGGLLANRVYEFKVFAGNSLGIGSDASVKRFSTTLPTPPSLPGDPVVLQSSGGSATLAIQVPNDTGGVNIDDLVCTVYENGFKVPVDAVRRLQNMPITVSRTRRLATMEVAADGGGFIYLQAGGLLPSTAYSFTIQISNDVGVSDTTNGIATATSVATVPGAPDPPTITLATGGALTLSWTDPVDTGGVPLTSYHLSMARLGEEVGSCEGMIRTCTVGDLLSITDYTVTIFAYNTVGVSPPSEEVTFTTEPTSLPLAPQDVHVAELSNTSVTIHWDPCIDFGGGYVDTYRLNIVQISNPSVTFSGITPVDEQILTIENLTPQTEYTATVRAVTGAGESGEASKIIFFRTPLYAHQPSPPQVGCHSRKVANVFWEAEDDAVSYRLFRDGEFYVDNGEDITYEDEIVLGKTYIYQVQVIRFDGSISALSETTTFTAMTPVSSGFDCVGNKGHIHWHDYKNLDSETWTITPQNQAGVLISFSLFWLECDHDSLTISVTKGGVTKQLWKGGCHRKGDFVVSTGPGLDSVALSFTSDGSVAYEGMALHYETVDASDAVESVSAPCPLSPTGFCSLNGACRKGTCSCFSGFIGESCTNAVICPEDLTTCTSTTCDPVCLHSQNDVIVVSENGDDTQGTGELMDTSTSGTDPKAVKSLRRALELATSGQTILLYPGIYTGVDNCGVTVSTASLLIRGLRGPIPTIVDCKNILRGLIIISDAAPNRLEGFRIQNTLASTDGGAIKVTDTAVEMKNMVITNANSRQNGGAIYAYQSQLTFTNVEITKCSAAKGGAIFLDNSDLILDDSIITLSSASEGGGIYAQNSVSVSGDKDSNLWQNHASINGGGLCISGSFTGTTLNVLENTALVGAGLTATSGSSTLSGMKVIGNRATNHGGGIAMLNSANLVLQNSTIQTNHADRNGGGVYILSNGSFENTLASEISNCTAASGGGFYTGDWSRPTVRNLRVVSSSATTSGGCAAFSCSSATVTNPSFEKCDAAIGGGVYVDAGSKVLLLQASIAECTATNGAGMYIGSSSVIGGSDVSSVVRDSHADSAAGGVYITGFHSSIEFFDVQNCSASIGGGVVAQEASSATMKSVQVVNNKATTSGGGLHAQNSTIQVEAVTVSSNRAVVGGGVYAIDSSLSGIITVDQNNGERGGGVATSGISLLEGATISANTASQRGGGVSVETGLFSLRSTIIQSCSVPQGVGGGISIVDADVKHYALKIESCASIRGGGIYVNSSSFYQYPTEESTGTSLNAASLTKNRAVEYGGSVFVDGEETTVSDLVITESHAPFGGGLAAQDATSCVVLNADISYSSASTSGGGLLFGSGTSCVIRDSWVMNNQARESGGGVMIFEATLYHSNVDISNNVAPTAGGVYLNSVLYSASLLSWDDGATQRSRIDANIIEPIGGNGANVVMNCTSNCTLSGCVISGANLQFGQGAGVFVLGRGNAVISNSLVANNSAIKGGGIAVSDAEKTVLENVGFIGNIATDSGGGLWAESSAFLPEVDLMSCVFYNNSAKTSGGAISLYGVYLYSSVLLVMENHAGNSESGIGGGLFSDKRVNPDRPSSVMADTWLFLSNDAPVGGSIAGVKSSEISLLDANITRDTGRFFTGTWPHLFSKLVGFEHVEGRAQNKVEVQKGDLVYLSDRDSVLELLSSFATQGLAAAGGGIYINANAFFYSQDSEISSNTANERGGSVCLSNSAQAYFTSVKVILSDSKTSGGGIYVESSSKLYAENSNISDNFADDSGGGIFIDTGDKNAVTLNGSFIERNFAHGEGCGVFVGREAILAGYKSQFIGNGGVTTSGKNEGGGAISCVDGIVKLTSCTFINNTALVGGAIHFDRGGSAAIMSSVFEGNTADQNGGAIATSVKAKVTIALQTLFENNVAHFGGAMAVSGTSTFILTSVDFRSNRASEVGGALFITDQAKVTMKAGELAGNIAVFGGALYSDDHSSTSVSDAKFIRNSAFTRGGAIYYQSIDNATITRITCKENTAPSGGCIFWVSEDEDLTPTYPCTSCTMEFNEVYDIATNTRDVQVMWWPENMTSGVPILEPPDEESIQAIKTRNESLERKMHVWPRLKAVDLYGQVEVLDNQTECMVSDGLCSEQTERLLFEPRALIRSAGGVISYRGASFTAANRTPEEGIYTTDISCTLPRSERRFFVQSVKLLPCQPGYSVNQGVCERCPKNMYSLDGLKCFDCPSGAKCNMNVRRGTDTIAEELGTVSPRTEEGYYLFSAPATKQESSCNKPSLWKDEDPCKNLALENPTKNLSDMIYECSNLNDFNVYWSADRLFSCLSGKSFYTCDVEGACQADVTVQMLAHAAAVSTVSCTSGYDLAICSVCADGYKRARDNSCLPCNEANAEVRASIKWQNFVIPVLLVLALIGGVFSVRFYLRDLTEIGLLAKAEADRRLKAPDSKKGGHIALRAGAKYRRQSMAVVGRVDQVKNKITAFFKTYQSRNVKMVFGVDVSPPPRTFPVNPSKFKIFIGFFQIFGNFQSSFVVKWSSNVQDVMNISQKFNLDLVAIAGIDCVVTKNFYFEFTVTVILVVLALTVITAYFYAGMRSYRSKLQLIPRNCLRCGLPVLESEVIQNDDESFNPLRLLRSWWRTYNFYKRSGSSSPVEAAKGGPENEGTAALSTLKETRALKRKFGMSQVRTPYLGLFRSVHAKCPTKRHKLSGAMLDRTIRSNLRVWQARVKLRMNYLTYRNKCLKLYCWIALFLYPSVSKTILTVYNCQEVGDVFYLVADRRLICYNAQWAVFGMIATIGVIVWVVGIPFFFGLLIWLAQDRGVAARIKLLRKPQMRMQRHKWLKEVEEQQTADGRFVRDMKNIEVQDEELTKYMKRKNLTDSTVQARLGFIYAEYTHDYWWFEVVDLSRKLFLSGVIVFVENGSVEQVLLALAVCLTTMWFLLYFQPYDGYSDNLIASITQLQLFFTLWLGVMIRLNDLNVESLINVQLLSFLLVGTCIAVTMFGISMIIGEGLAESRRIFAETTAQRKKQVQKEVRKRWFQAYNYAAYEAQMLRYGGQLSFDNVSVPAMMEAFRRTKLNEEEDPEYASMMPKIEEGDMDESIIESHPEYTTSRVNAGR</sequence>
<dbReference type="PANTHER" id="PTHR13817">
    <property type="entry name" value="TITIN"/>
    <property type="match status" value="1"/>
</dbReference>
<dbReference type="GO" id="GO:0007154">
    <property type="term" value="P:cell communication"/>
    <property type="evidence" value="ECO:0007669"/>
    <property type="project" value="InterPro"/>
</dbReference>
<comment type="caution">
    <text evidence="7">The sequence shown here is derived from an EMBL/GenBank/DDBJ whole genome shotgun (WGS) entry which is preliminary data.</text>
</comment>
<feature type="domain" description="Fibronectin type-III" evidence="6">
    <location>
        <begin position="2234"/>
        <end position="2322"/>
    </location>
</feature>
<feature type="domain" description="Fibronectin type-III" evidence="6">
    <location>
        <begin position="4682"/>
        <end position="4777"/>
    </location>
</feature>
<gene>
    <name evidence="7" type="ORF">F444_16440</name>
</gene>
<dbReference type="Gene3D" id="2.60.120.290">
    <property type="entry name" value="Spermadhesin, CUB domain"/>
    <property type="match status" value="1"/>
</dbReference>
<dbReference type="InterPro" id="IPR011050">
    <property type="entry name" value="Pectin_lyase_fold/virulence"/>
</dbReference>
<dbReference type="CDD" id="cd00063">
    <property type="entry name" value="FN3"/>
    <property type="match status" value="19"/>
</dbReference>
<dbReference type="SUPFAM" id="SSF49265">
    <property type="entry name" value="Fibronectin type III"/>
    <property type="match status" value="21"/>
</dbReference>
<feature type="transmembrane region" description="Helical" evidence="5">
    <location>
        <begin position="6900"/>
        <end position="6919"/>
    </location>
</feature>
<evidence type="ECO:0000313" key="8">
    <source>
        <dbReference type="Proteomes" id="UP000028582"/>
    </source>
</evidence>
<feature type="domain" description="Fibronectin type-III" evidence="6">
    <location>
        <begin position="1831"/>
        <end position="1942"/>
    </location>
</feature>
<dbReference type="InterPro" id="IPR006626">
    <property type="entry name" value="PbH1"/>
</dbReference>
<dbReference type="InterPro" id="IPR050964">
    <property type="entry name" value="Striated_Muscle_Regulatory"/>
</dbReference>
<dbReference type="InterPro" id="IPR010308">
    <property type="entry name" value="TRP_C"/>
</dbReference>
<feature type="domain" description="Fibronectin type-III" evidence="6">
    <location>
        <begin position="4370"/>
        <end position="4462"/>
    </location>
</feature>
<evidence type="ECO:0000256" key="4">
    <source>
        <dbReference type="SAM" id="MobiDB-lite"/>
    </source>
</evidence>
<evidence type="ECO:0000256" key="1">
    <source>
        <dbReference type="ARBA" id="ARBA00022729"/>
    </source>
</evidence>
<feature type="domain" description="Fibronectin type-III" evidence="6">
    <location>
        <begin position="1092"/>
        <end position="1190"/>
    </location>
</feature>
<feature type="domain" description="Fibronectin type-III" evidence="6">
    <location>
        <begin position="3247"/>
        <end position="3344"/>
    </location>
</feature>
<keyword evidence="5" id="KW-0472">Membrane</keyword>
<dbReference type="EMBL" id="ANJA01003038">
    <property type="protein sequence ID" value="ETO66298.1"/>
    <property type="molecule type" value="Genomic_DNA"/>
</dbReference>
<evidence type="ECO:0000256" key="5">
    <source>
        <dbReference type="SAM" id="Phobius"/>
    </source>
</evidence>
<feature type="domain" description="Fibronectin type-III" evidence="6">
    <location>
        <begin position="1629"/>
        <end position="1726"/>
    </location>
</feature>
<dbReference type="InterPro" id="IPR035914">
    <property type="entry name" value="Sperma_CUB_dom_sf"/>
</dbReference>
<feature type="domain" description="Fibronectin type-III" evidence="6">
    <location>
        <begin position="745"/>
        <end position="846"/>
    </location>
</feature>
<feature type="transmembrane region" description="Helical" evidence="5">
    <location>
        <begin position="7342"/>
        <end position="7361"/>
    </location>
</feature>
<dbReference type="InterPro" id="IPR013320">
    <property type="entry name" value="ConA-like_dom_sf"/>
</dbReference>
<keyword evidence="5" id="KW-1133">Transmembrane helix</keyword>
<feature type="domain" description="Fibronectin type-III" evidence="6">
    <location>
        <begin position="4587"/>
        <end position="4677"/>
    </location>
</feature>
<feature type="non-terminal residue" evidence="7">
    <location>
        <position position="1"/>
    </location>
</feature>
<keyword evidence="3" id="KW-0106">Calcium</keyword>
<dbReference type="Gene3D" id="2.60.120.200">
    <property type="match status" value="1"/>
</dbReference>
<dbReference type="InterPro" id="IPR012334">
    <property type="entry name" value="Pectin_lyas_fold"/>
</dbReference>
<feature type="domain" description="Fibronectin type-III" evidence="6">
    <location>
        <begin position="2656"/>
        <end position="2749"/>
    </location>
</feature>
<dbReference type="Gene3D" id="2.60.40.10">
    <property type="entry name" value="Immunoglobulins"/>
    <property type="match status" value="27"/>
</dbReference>
<feature type="domain" description="Fibronectin type-III" evidence="6">
    <location>
        <begin position="1947"/>
        <end position="2040"/>
    </location>
</feature>
<keyword evidence="1" id="KW-0732">Signal</keyword>
<dbReference type="GO" id="GO:0016020">
    <property type="term" value="C:membrane"/>
    <property type="evidence" value="ECO:0007669"/>
    <property type="project" value="InterPro"/>
</dbReference>
<dbReference type="Gene3D" id="2.160.20.10">
    <property type="entry name" value="Single-stranded right-handed beta-helix, Pectin lyase-like"/>
    <property type="match status" value="1"/>
</dbReference>
<dbReference type="Pfam" id="PF06011">
    <property type="entry name" value="TRP"/>
    <property type="match status" value="1"/>
</dbReference>
<dbReference type="SMART" id="SM00060">
    <property type="entry name" value="FN3"/>
    <property type="match status" value="33"/>
</dbReference>
<feature type="domain" description="Fibronectin type-III" evidence="6">
    <location>
        <begin position="2751"/>
        <end position="2847"/>
    </location>
</feature>
<dbReference type="Gene3D" id="2.60.40.2030">
    <property type="match status" value="5"/>
</dbReference>
<feature type="transmembrane region" description="Helical" evidence="5">
    <location>
        <begin position="6953"/>
        <end position="6977"/>
    </location>
</feature>
<dbReference type="Pfam" id="PF13385">
    <property type="entry name" value="Laminin_G_3"/>
    <property type="match status" value="1"/>
</dbReference>
<feature type="domain" description="Fibronectin type-III" evidence="6">
    <location>
        <begin position="2852"/>
        <end position="2949"/>
    </location>
</feature>
<feature type="domain" description="Fibronectin type-III" evidence="6">
    <location>
        <begin position="338"/>
        <end position="433"/>
    </location>
</feature>
<dbReference type="InterPro" id="IPR036116">
    <property type="entry name" value="FN3_sf"/>
</dbReference>
<feature type="domain" description="Fibronectin type-III" evidence="6">
    <location>
        <begin position="3456"/>
        <end position="3546"/>
    </location>
</feature>
<dbReference type="SUPFAM" id="SSF49899">
    <property type="entry name" value="Concanavalin A-like lectins/glucanases"/>
    <property type="match status" value="1"/>
</dbReference>
<dbReference type="SUPFAM" id="SSF51126">
    <property type="entry name" value="Pectin lyase-like"/>
    <property type="match status" value="6"/>
</dbReference>
<keyword evidence="5" id="KW-0812">Transmembrane</keyword>
<feature type="transmembrane region" description="Helical" evidence="5">
    <location>
        <begin position="6790"/>
        <end position="6811"/>
    </location>
</feature>
<dbReference type="Pfam" id="PF03160">
    <property type="entry name" value="Calx-beta"/>
    <property type="match status" value="4"/>
</dbReference>
<dbReference type="Proteomes" id="UP000028582">
    <property type="component" value="Unassembled WGS sequence"/>
</dbReference>
<dbReference type="SMART" id="SM00237">
    <property type="entry name" value="Calx_beta"/>
    <property type="match status" value="4"/>
</dbReference>
<dbReference type="SUPFAM" id="SSF141072">
    <property type="entry name" value="CalX-like"/>
    <property type="match status" value="5"/>
</dbReference>
<feature type="domain" description="Fibronectin type-III" evidence="6">
    <location>
        <begin position="3154"/>
        <end position="3245"/>
    </location>
</feature>
<feature type="domain" description="Fibronectin type-III" evidence="6">
    <location>
        <begin position="2950"/>
        <end position="3050"/>
    </location>
</feature>
<dbReference type="OrthoDB" id="5950997at2759"/>
<feature type="compositionally biased region" description="Polar residues" evidence="4">
    <location>
        <begin position="5053"/>
        <end position="5068"/>
    </location>
</feature>
<accession>A0A080ZI37</accession>
<proteinExistence type="predicted"/>
<evidence type="ECO:0000256" key="3">
    <source>
        <dbReference type="ARBA" id="ARBA00022837"/>
    </source>
</evidence>
<dbReference type="SUPFAM" id="SSF49854">
    <property type="entry name" value="Spermadhesin, CUB domain"/>
    <property type="match status" value="1"/>
</dbReference>
<dbReference type="PANTHER" id="PTHR13817:SF73">
    <property type="entry name" value="FIBRONECTIN TYPE-III DOMAIN-CONTAINING PROTEIN"/>
    <property type="match status" value="1"/>
</dbReference>
<feature type="region of interest" description="Disordered" evidence="4">
    <location>
        <begin position="5051"/>
        <end position="5070"/>
    </location>
</feature>
<feature type="transmembrane region" description="Helical" evidence="5">
    <location>
        <begin position="7312"/>
        <end position="7330"/>
    </location>
</feature>
<feature type="domain" description="Fibronectin type-III" evidence="6">
    <location>
        <begin position="650"/>
        <end position="743"/>
    </location>
</feature>
<feature type="transmembrane region" description="Helical" evidence="5">
    <location>
        <begin position="7373"/>
        <end position="7394"/>
    </location>
</feature>
<feature type="transmembrane region" description="Helical" evidence="5">
    <location>
        <begin position="7173"/>
        <end position="7202"/>
    </location>
</feature>
<dbReference type="InterPro" id="IPR038081">
    <property type="entry name" value="CalX-like_sf"/>
</dbReference>
<dbReference type="InterPro" id="IPR003961">
    <property type="entry name" value="FN3_dom"/>
</dbReference>
<feature type="domain" description="Fibronectin type-III" evidence="6">
    <location>
        <begin position="4269"/>
        <end position="4365"/>
    </location>
</feature>